<keyword evidence="1" id="KW-1133">Transmembrane helix</keyword>
<feature type="transmembrane region" description="Helical" evidence="1">
    <location>
        <begin position="46"/>
        <end position="65"/>
    </location>
</feature>
<keyword evidence="3" id="KW-1185">Reference proteome</keyword>
<keyword evidence="1" id="KW-0472">Membrane</keyword>
<name>A0A323UW45_9RHOO</name>
<dbReference type="Proteomes" id="UP000248259">
    <property type="component" value="Unassembled WGS sequence"/>
</dbReference>
<dbReference type="OrthoDB" id="8527113at2"/>
<keyword evidence="1" id="KW-0812">Transmembrane</keyword>
<evidence type="ECO:0000313" key="2">
    <source>
        <dbReference type="EMBL" id="PZA15456.1"/>
    </source>
</evidence>
<proteinExistence type="predicted"/>
<protein>
    <submittedName>
        <fullName evidence="2">Uncharacterized protein</fullName>
    </submittedName>
</protein>
<comment type="caution">
    <text evidence="2">The sequence shown here is derived from an EMBL/GenBank/DDBJ whole genome shotgun (WGS) entry which is preliminary data.</text>
</comment>
<sequence length="78" mass="8466">MKWGLVQTFHDQRLGWFSLACGLGAFALSCRRLAWAGWLSGIAGLVLYSYDYAAVGALSALLVLLRSQGGQGECQTRQ</sequence>
<dbReference type="EMBL" id="QKOE01000014">
    <property type="protein sequence ID" value="PZA15456.1"/>
    <property type="molecule type" value="Genomic_DNA"/>
</dbReference>
<dbReference type="AlphaFoldDB" id="A0A323UW45"/>
<evidence type="ECO:0000256" key="1">
    <source>
        <dbReference type="SAM" id="Phobius"/>
    </source>
</evidence>
<evidence type="ECO:0000313" key="3">
    <source>
        <dbReference type="Proteomes" id="UP000248259"/>
    </source>
</evidence>
<dbReference type="PROSITE" id="PS51257">
    <property type="entry name" value="PROKAR_LIPOPROTEIN"/>
    <property type="match status" value="1"/>
</dbReference>
<reference evidence="2 3" key="1">
    <citation type="submission" date="2018-06" db="EMBL/GenBank/DDBJ databases">
        <title>Azoarcus communis strain SWub3 genome.</title>
        <authorList>
            <person name="Zorraquino Salvo V."/>
            <person name="Toubiana D."/>
            <person name="Blumwald E."/>
        </authorList>
    </citation>
    <scope>NUCLEOTIDE SEQUENCE [LARGE SCALE GENOMIC DNA]</scope>
    <source>
        <strain evidence="2 3">SWub3</strain>
    </source>
</reference>
<gene>
    <name evidence="2" type="ORF">DNK49_16785</name>
</gene>
<organism evidence="2 3">
    <name type="scientific">Parazoarcus communis SWub3 = DSM 12120</name>
    <dbReference type="NCBI Taxonomy" id="1121029"/>
    <lineage>
        <taxon>Bacteria</taxon>
        <taxon>Pseudomonadati</taxon>
        <taxon>Pseudomonadota</taxon>
        <taxon>Betaproteobacteria</taxon>
        <taxon>Rhodocyclales</taxon>
        <taxon>Zoogloeaceae</taxon>
        <taxon>Parazoarcus</taxon>
    </lineage>
</organism>
<accession>A0A323UW45</accession>